<dbReference type="Proteomes" id="UP001234178">
    <property type="component" value="Unassembled WGS sequence"/>
</dbReference>
<comment type="caution">
    <text evidence="1">The sequence shown here is derived from an EMBL/GenBank/DDBJ whole genome shotgun (WGS) entry which is preliminary data.</text>
</comment>
<accession>A0ABR0A0W1</accession>
<evidence type="ECO:0000313" key="1">
    <source>
        <dbReference type="EMBL" id="KAK4018785.1"/>
    </source>
</evidence>
<proteinExistence type="predicted"/>
<keyword evidence="2" id="KW-1185">Reference proteome</keyword>
<dbReference type="EMBL" id="JAOYFB010000036">
    <property type="protein sequence ID" value="KAK4018785.1"/>
    <property type="molecule type" value="Genomic_DNA"/>
</dbReference>
<name>A0ABR0A0W1_9CRUS</name>
<organism evidence="1 2">
    <name type="scientific">Daphnia magna</name>
    <dbReference type="NCBI Taxonomy" id="35525"/>
    <lineage>
        <taxon>Eukaryota</taxon>
        <taxon>Metazoa</taxon>
        <taxon>Ecdysozoa</taxon>
        <taxon>Arthropoda</taxon>
        <taxon>Crustacea</taxon>
        <taxon>Branchiopoda</taxon>
        <taxon>Diplostraca</taxon>
        <taxon>Cladocera</taxon>
        <taxon>Anomopoda</taxon>
        <taxon>Daphniidae</taxon>
        <taxon>Daphnia</taxon>
    </lineage>
</organism>
<protein>
    <submittedName>
        <fullName evidence="1">Uncharacterized protein</fullName>
    </submittedName>
</protein>
<evidence type="ECO:0000313" key="2">
    <source>
        <dbReference type="Proteomes" id="UP001234178"/>
    </source>
</evidence>
<sequence>MELRQIQHGYRAVKHPALPVFHKCENLICVQVGLLWLQRLMEKPSSSPEEFRLLLEIRLLRGDEQQTIHKQ</sequence>
<gene>
    <name evidence="1" type="ORF">OUZ56_000827</name>
</gene>
<reference evidence="1 2" key="1">
    <citation type="journal article" date="2023" name="Nucleic Acids Res.">
        <title>The hologenome of Daphnia magna reveals possible DNA methylation and microbiome-mediated evolution of the host genome.</title>
        <authorList>
            <person name="Chaturvedi A."/>
            <person name="Li X."/>
            <person name="Dhandapani V."/>
            <person name="Marshall H."/>
            <person name="Kissane S."/>
            <person name="Cuenca-Cambronero M."/>
            <person name="Asole G."/>
            <person name="Calvet F."/>
            <person name="Ruiz-Romero M."/>
            <person name="Marangio P."/>
            <person name="Guigo R."/>
            <person name="Rago D."/>
            <person name="Mirbahai L."/>
            <person name="Eastwood N."/>
            <person name="Colbourne J.K."/>
            <person name="Zhou J."/>
            <person name="Mallon E."/>
            <person name="Orsini L."/>
        </authorList>
    </citation>
    <scope>NUCLEOTIDE SEQUENCE [LARGE SCALE GENOMIC DNA]</scope>
    <source>
        <strain evidence="1">LRV0_1</strain>
    </source>
</reference>